<keyword evidence="1" id="KW-0472">Membrane</keyword>
<keyword evidence="1" id="KW-0812">Transmembrane</keyword>
<feature type="transmembrane region" description="Helical" evidence="1">
    <location>
        <begin position="47"/>
        <end position="64"/>
    </location>
</feature>
<gene>
    <name evidence="2" type="ORF">RIF29_25913</name>
</gene>
<feature type="transmembrane region" description="Helical" evidence="1">
    <location>
        <begin position="7"/>
        <end position="27"/>
    </location>
</feature>
<dbReference type="AlphaFoldDB" id="A0AAN9EN17"/>
<dbReference type="Proteomes" id="UP001372338">
    <property type="component" value="Unassembled WGS sequence"/>
</dbReference>
<dbReference type="EMBL" id="JAYWIO010000005">
    <property type="protein sequence ID" value="KAK7260128.1"/>
    <property type="molecule type" value="Genomic_DNA"/>
</dbReference>
<evidence type="ECO:0000313" key="3">
    <source>
        <dbReference type="Proteomes" id="UP001372338"/>
    </source>
</evidence>
<accession>A0AAN9EN17</accession>
<evidence type="ECO:0000256" key="1">
    <source>
        <dbReference type="SAM" id="Phobius"/>
    </source>
</evidence>
<organism evidence="2 3">
    <name type="scientific">Crotalaria pallida</name>
    <name type="common">Smooth rattlebox</name>
    <name type="synonym">Crotalaria striata</name>
    <dbReference type="NCBI Taxonomy" id="3830"/>
    <lineage>
        <taxon>Eukaryota</taxon>
        <taxon>Viridiplantae</taxon>
        <taxon>Streptophyta</taxon>
        <taxon>Embryophyta</taxon>
        <taxon>Tracheophyta</taxon>
        <taxon>Spermatophyta</taxon>
        <taxon>Magnoliopsida</taxon>
        <taxon>eudicotyledons</taxon>
        <taxon>Gunneridae</taxon>
        <taxon>Pentapetalae</taxon>
        <taxon>rosids</taxon>
        <taxon>fabids</taxon>
        <taxon>Fabales</taxon>
        <taxon>Fabaceae</taxon>
        <taxon>Papilionoideae</taxon>
        <taxon>50 kb inversion clade</taxon>
        <taxon>genistoids sensu lato</taxon>
        <taxon>core genistoids</taxon>
        <taxon>Crotalarieae</taxon>
        <taxon>Crotalaria</taxon>
    </lineage>
</organism>
<name>A0AAN9EN17_CROPI</name>
<comment type="caution">
    <text evidence="2">The sequence shown here is derived from an EMBL/GenBank/DDBJ whole genome shotgun (WGS) entry which is preliminary data.</text>
</comment>
<evidence type="ECO:0000313" key="2">
    <source>
        <dbReference type="EMBL" id="KAK7260128.1"/>
    </source>
</evidence>
<proteinExistence type="predicted"/>
<reference evidence="2 3" key="1">
    <citation type="submission" date="2024-01" db="EMBL/GenBank/DDBJ databases">
        <title>The genomes of 5 underutilized Papilionoideae crops provide insights into root nodulation and disease resistanc.</title>
        <authorList>
            <person name="Yuan L."/>
        </authorList>
    </citation>
    <scope>NUCLEOTIDE SEQUENCE [LARGE SCALE GENOMIC DNA]</scope>
    <source>
        <strain evidence="2">ZHUSHIDOU_FW_LH</strain>
        <tissue evidence="2">Leaf</tissue>
    </source>
</reference>
<keyword evidence="1" id="KW-1133">Transmembrane helix</keyword>
<sequence length="88" mass="9749">MQFAPHSFLLSFLPSYISACTRLPFFLSLSLSLTFSLRFLPLRSPSIQIPALLYLLALSVLTSLHPHLRKCNPKTAPPAATASLSRNH</sequence>
<protein>
    <submittedName>
        <fullName evidence="2">Uncharacterized protein</fullName>
    </submittedName>
</protein>
<keyword evidence="3" id="KW-1185">Reference proteome</keyword>